<dbReference type="AlphaFoldDB" id="A0A1R3H8T6"/>
<accession>A0A1R3H8T6</accession>
<gene>
    <name evidence="1" type="ORF">COLO4_30373</name>
</gene>
<sequence length="32" mass="3605">MGLPDRPLTPSSCKFWKSNELHGAATLWDKMS</sequence>
<proteinExistence type="predicted"/>
<evidence type="ECO:0000313" key="1">
    <source>
        <dbReference type="EMBL" id="OMO66764.1"/>
    </source>
</evidence>
<comment type="caution">
    <text evidence="1">The sequence shown here is derived from an EMBL/GenBank/DDBJ whole genome shotgun (WGS) entry which is preliminary data.</text>
</comment>
<evidence type="ECO:0000313" key="2">
    <source>
        <dbReference type="Proteomes" id="UP000187203"/>
    </source>
</evidence>
<organism evidence="1 2">
    <name type="scientific">Corchorus olitorius</name>
    <dbReference type="NCBI Taxonomy" id="93759"/>
    <lineage>
        <taxon>Eukaryota</taxon>
        <taxon>Viridiplantae</taxon>
        <taxon>Streptophyta</taxon>
        <taxon>Embryophyta</taxon>
        <taxon>Tracheophyta</taxon>
        <taxon>Spermatophyta</taxon>
        <taxon>Magnoliopsida</taxon>
        <taxon>eudicotyledons</taxon>
        <taxon>Gunneridae</taxon>
        <taxon>Pentapetalae</taxon>
        <taxon>rosids</taxon>
        <taxon>malvids</taxon>
        <taxon>Malvales</taxon>
        <taxon>Malvaceae</taxon>
        <taxon>Grewioideae</taxon>
        <taxon>Apeibeae</taxon>
        <taxon>Corchorus</taxon>
    </lineage>
</organism>
<name>A0A1R3H8T6_9ROSI</name>
<dbReference type="EMBL" id="AWUE01020724">
    <property type="protein sequence ID" value="OMO66764.1"/>
    <property type="molecule type" value="Genomic_DNA"/>
</dbReference>
<keyword evidence="2" id="KW-1185">Reference proteome</keyword>
<dbReference type="Proteomes" id="UP000187203">
    <property type="component" value="Unassembled WGS sequence"/>
</dbReference>
<reference evidence="2" key="1">
    <citation type="submission" date="2013-09" db="EMBL/GenBank/DDBJ databases">
        <title>Corchorus olitorius genome sequencing.</title>
        <authorList>
            <person name="Alam M."/>
            <person name="Haque M.S."/>
            <person name="Islam M.S."/>
            <person name="Emdad E.M."/>
            <person name="Islam M.M."/>
            <person name="Ahmed B."/>
            <person name="Halim A."/>
            <person name="Hossen Q.M.M."/>
            <person name="Hossain M.Z."/>
            <person name="Ahmed R."/>
            <person name="Khan M.M."/>
            <person name="Islam R."/>
            <person name="Rashid M.M."/>
            <person name="Khan S.A."/>
            <person name="Rahman M.S."/>
            <person name="Alam M."/>
            <person name="Yahiya A.S."/>
            <person name="Khan M.S."/>
            <person name="Azam M.S."/>
            <person name="Haque T."/>
            <person name="Lashkar M.Z.H."/>
            <person name="Akhand A.I."/>
            <person name="Morshed G."/>
            <person name="Roy S."/>
            <person name="Uddin K.S."/>
            <person name="Rabeya T."/>
            <person name="Hossain A.S."/>
            <person name="Chowdhury A."/>
            <person name="Snigdha A.R."/>
            <person name="Mortoza M.S."/>
            <person name="Matin S.A."/>
            <person name="Hoque S.M.E."/>
            <person name="Islam M.K."/>
            <person name="Roy D.K."/>
            <person name="Haider R."/>
            <person name="Moosa M.M."/>
            <person name="Elias S.M."/>
            <person name="Hasan A.M."/>
            <person name="Jahan S."/>
            <person name="Shafiuddin M."/>
            <person name="Mahmood N."/>
            <person name="Shommy N.S."/>
        </authorList>
    </citation>
    <scope>NUCLEOTIDE SEQUENCE [LARGE SCALE GENOMIC DNA]</scope>
    <source>
        <strain evidence="2">cv. O-4</strain>
    </source>
</reference>
<protein>
    <submittedName>
        <fullName evidence="1">Uncharacterized protein</fullName>
    </submittedName>
</protein>